<feature type="transmembrane region" description="Helical" evidence="1">
    <location>
        <begin position="454"/>
        <end position="474"/>
    </location>
</feature>
<dbReference type="Gene3D" id="3.90.550.10">
    <property type="entry name" value="Spore Coat Polysaccharide Biosynthesis Protein SpsA, Chain A"/>
    <property type="match status" value="1"/>
</dbReference>
<dbReference type="Pfam" id="PF13632">
    <property type="entry name" value="Glyco_trans_2_3"/>
    <property type="match status" value="1"/>
</dbReference>
<comment type="caution">
    <text evidence="3">The sequence shown here is derived from an EMBL/GenBank/DDBJ whole genome shotgun (WGS) entry which is preliminary data.</text>
</comment>
<dbReference type="PANTHER" id="PTHR36851">
    <property type="entry name" value="UNNAMED PRODUCT"/>
    <property type="match status" value="1"/>
</dbReference>
<feature type="domain" description="Glycosyltransferase 2-like" evidence="2">
    <location>
        <begin position="205"/>
        <end position="395"/>
    </location>
</feature>
<dbReference type="SUPFAM" id="SSF53448">
    <property type="entry name" value="Nucleotide-diphospho-sugar transferases"/>
    <property type="match status" value="1"/>
</dbReference>
<proteinExistence type="predicted"/>
<dbReference type="InterPro" id="IPR001173">
    <property type="entry name" value="Glyco_trans_2-like"/>
</dbReference>
<feature type="transmembrane region" description="Helical" evidence="1">
    <location>
        <begin position="12"/>
        <end position="36"/>
    </location>
</feature>
<keyword evidence="1" id="KW-0812">Transmembrane</keyword>
<keyword evidence="1" id="KW-1133">Transmembrane helix</keyword>
<reference evidence="3 4" key="1">
    <citation type="journal article" date="2016" name="Nat. Commun.">
        <title>Thousands of microbial genomes shed light on interconnected biogeochemical processes in an aquifer system.</title>
        <authorList>
            <person name="Anantharaman K."/>
            <person name="Brown C.T."/>
            <person name="Hug L.A."/>
            <person name="Sharon I."/>
            <person name="Castelle C.J."/>
            <person name="Probst A.J."/>
            <person name="Thomas B.C."/>
            <person name="Singh A."/>
            <person name="Wilkins M.J."/>
            <person name="Karaoz U."/>
            <person name="Brodie E.L."/>
            <person name="Williams K.H."/>
            <person name="Hubbard S.S."/>
            <person name="Banfield J.F."/>
        </authorList>
    </citation>
    <scope>NUCLEOTIDE SEQUENCE [LARGE SCALE GENOMIC DNA]</scope>
</reference>
<evidence type="ECO:0000313" key="4">
    <source>
        <dbReference type="Proteomes" id="UP000178199"/>
    </source>
</evidence>
<keyword evidence="1" id="KW-0472">Membrane</keyword>
<evidence type="ECO:0000313" key="3">
    <source>
        <dbReference type="EMBL" id="OHA54991.1"/>
    </source>
</evidence>
<dbReference type="PANTHER" id="PTHR36851:SF1">
    <property type="entry name" value="GLYCO_TRANS_2-LIKE DOMAIN-CONTAINING PROTEIN"/>
    <property type="match status" value="1"/>
</dbReference>
<feature type="transmembrane region" description="Helical" evidence="1">
    <location>
        <begin position="422"/>
        <end position="442"/>
    </location>
</feature>
<dbReference type="AlphaFoldDB" id="A0A1G2Q533"/>
<feature type="transmembrane region" description="Helical" evidence="1">
    <location>
        <begin position="382"/>
        <end position="402"/>
    </location>
</feature>
<sequence>MFAFLKRLPKPTVYRLFEMIPGILVWVTLIGAVVLSIVKPLWAIYVIILFDLYWLMRVSYLLIHMMAGWRKFSWTLKQNWLPQAQALPDFDKIYHLIFLPTYKEPITVLRTTLNSLTSANYPADKFIIVLAGEAKDQENFEHNAAVLKQEFSDKFGHFLITLHPNNIVGELSGKGANINWAGHRAQEYVDKLGLAYENIIVSSFDIDSCPHPDYFALLTYTYLTHPDRLHTSFQPVAVYNNNIWDSPSLMRIIANSTTFWLFTDLVRPERLFTFSSHSMPMKALVDVGFWQNDIVTEDSRIFLQCFVYYDGNYRVTPIYLPISMDTVYSGSFWRSLVNQYKQQRRWAYGVENFAYMAYHFWRSKRVPFATKFRYIWNQLEGVYSWATAPIIIFILGRLPLMLADSQVKNNLIAYSAPVALQWLMSIAMVGLIFSAILSTVMLPPRPEKHHWTKSIVMVLQWLLFPATMLIFGAIPATDAQTRLMLGKYLGFWVTEKKRADENPGSAPTN</sequence>
<protein>
    <recommendedName>
        <fullName evidence="2">Glycosyltransferase 2-like domain-containing protein</fullName>
    </recommendedName>
</protein>
<feature type="transmembrane region" description="Helical" evidence="1">
    <location>
        <begin position="42"/>
        <end position="63"/>
    </location>
</feature>
<name>A0A1G2Q533_9BACT</name>
<dbReference type="Proteomes" id="UP000178199">
    <property type="component" value="Unassembled WGS sequence"/>
</dbReference>
<gene>
    <name evidence="3" type="ORF">A2429_01390</name>
</gene>
<dbReference type="InterPro" id="IPR029044">
    <property type="entry name" value="Nucleotide-diphossugar_trans"/>
</dbReference>
<evidence type="ECO:0000256" key="1">
    <source>
        <dbReference type="SAM" id="Phobius"/>
    </source>
</evidence>
<evidence type="ECO:0000259" key="2">
    <source>
        <dbReference type="Pfam" id="PF13632"/>
    </source>
</evidence>
<organism evidence="3 4">
    <name type="scientific">Candidatus Veblenbacteria bacterium RIFOXYC1_FULL_42_9</name>
    <dbReference type="NCBI Taxonomy" id="1802427"/>
    <lineage>
        <taxon>Bacteria</taxon>
        <taxon>Candidatus Vebleniibacteriota</taxon>
    </lineage>
</organism>
<dbReference type="EMBL" id="MHTD01000048">
    <property type="protein sequence ID" value="OHA54991.1"/>
    <property type="molecule type" value="Genomic_DNA"/>
</dbReference>
<accession>A0A1G2Q533</accession>